<evidence type="ECO:0000259" key="2">
    <source>
        <dbReference type="Pfam" id="PF03749"/>
    </source>
</evidence>
<dbReference type="NCBIfam" id="TIGR00230">
    <property type="entry name" value="sfsA"/>
    <property type="match status" value="1"/>
</dbReference>
<protein>
    <recommendedName>
        <fullName evidence="1">Sugar fermentation stimulation protein homolog</fullName>
    </recommendedName>
</protein>
<comment type="similarity">
    <text evidence="1">Belongs to the SfsA family.</text>
</comment>
<dbReference type="InterPro" id="IPR041465">
    <property type="entry name" value="SfsA_N"/>
</dbReference>
<dbReference type="Proteomes" id="UP000192418">
    <property type="component" value="Unassembled WGS sequence"/>
</dbReference>
<dbReference type="Pfam" id="PF03749">
    <property type="entry name" value="SfsA"/>
    <property type="match status" value="1"/>
</dbReference>
<organism evidence="4 5">
    <name type="scientific">Desulfocicer vacuolatum DSM 3385</name>
    <dbReference type="NCBI Taxonomy" id="1121400"/>
    <lineage>
        <taxon>Bacteria</taxon>
        <taxon>Pseudomonadati</taxon>
        <taxon>Thermodesulfobacteriota</taxon>
        <taxon>Desulfobacteria</taxon>
        <taxon>Desulfobacterales</taxon>
        <taxon>Desulfobacteraceae</taxon>
        <taxon>Desulfocicer</taxon>
    </lineage>
</organism>
<feature type="domain" description="Sugar fermentation stimulation protein C-terminal" evidence="2">
    <location>
        <begin position="87"/>
        <end position="223"/>
    </location>
</feature>
<keyword evidence="5" id="KW-1185">Reference proteome</keyword>
<dbReference type="STRING" id="1121400.SAMN02746065_11729"/>
<feature type="domain" description="SfsA N-terminal OB" evidence="3">
    <location>
        <begin position="17"/>
        <end position="83"/>
    </location>
</feature>
<name>A0A1W2DEB0_9BACT</name>
<dbReference type="PANTHER" id="PTHR30545">
    <property type="entry name" value="SUGAR FERMENTATION STIMULATION PROTEIN A"/>
    <property type="match status" value="1"/>
</dbReference>
<dbReference type="InterPro" id="IPR005224">
    <property type="entry name" value="SfsA"/>
</dbReference>
<evidence type="ECO:0000259" key="3">
    <source>
        <dbReference type="Pfam" id="PF17746"/>
    </source>
</evidence>
<sequence>MTYKGHPLPPLIEGVLVKRYKRFLADVILTDGTMVTAHCPNSGSMRGCCEPGRRVYLSKSDNPKRKLKYTWELMEMPTTLIGINTLIPNKLVTASIAQGLVPELSGYSQFKPEIKTGEHTRLDILLTGEHGEKCYVEVKNCTLVEEGVARFPDAVTTRGQKHLFELERLVAQGHRGVIFFLVQRMDANSFTPAADIDPVYADALVRVVENGVEVIARSAVMTREMISMGGALPVTLAPLSHISGLKNGV</sequence>
<dbReference type="Gene3D" id="3.40.1350.60">
    <property type="match status" value="1"/>
</dbReference>
<dbReference type="EMBL" id="FWXY01000017">
    <property type="protein sequence ID" value="SMC95827.1"/>
    <property type="molecule type" value="Genomic_DNA"/>
</dbReference>
<dbReference type="HAMAP" id="MF_00095">
    <property type="entry name" value="SfsA"/>
    <property type="match status" value="1"/>
</dbReference>
<dbReference type="AlphaFoldDB" id="A0A1W2DEB0"/>
<dbReference type="CDD" id="cd22359">
    <property type="entry name" value="SfsA-like_bacterial"/>
    <property type="match status" value="1"/>
</dbReference>
<dbReference type="Gene3D" id="2.40.50.580">
    <property type="match status" value="1"/>
</dbReference>
<proteinExistence type="inferred from homology"/>
<evidence type="ECO:0000313" key="4">
    <source>
        <dbReference type="EMBL" id="SMC95827.1"/>
    </source>
</evidence>
<accession>A0A1W2DEB0</accession>
<evidence type="ECO:0000313" key="5">
    <source>
        <dbReference type="Proteomes" id="UP000192418"/>
    </source>
</evidence>
<dbReference type="FunFam" id="2.40.50.580:FF:000001">
    <property type="entry name" value="Sugar fermentation stimulation protein A"/>
    <property type="match status" value="1"/>
</dbReference>
<dbReference type="PANTHER" id="PTHR30545:SF2">
    <property type="entry name" value="SUGAR FERMENTATION STIMULATION PROTEIN A"/>
    <property type="match status" value="1"/>
</dbReference>
<dbReference type="InterPro" id="IPR040452">
    <property type="entry name" value="SfsA_C"/>
</dbReference>
<dbReference type="RefSeq" id="WP_084070211.1">
    <property type="nucleotide sequence ID" value="NZ_FWXY01000017.1"/>
</dbReference>
<dbReference type="OrthoDB" id="9802365at2"/>
<dbReference type="GO" id="GO:0003677">
    <property type="term" value="F:DNA binding"/>
    <property type="evidence" value="ECO:0007669"/>
    <property type="project" value="InterPro"/>
</dbReference>
<gene>
    <name evidence="1" type="primary">sfsA</name>
    <name evidence="4" type="ORF">SAMN02746065_11729</name>
</gene>
<evidence type="ECO:0000256" key="1">
    <source>
        <dbReference type="HAMAP-Rule" id="MF_00095"/>
    </source>
</evidence>
<dbReference type="Pfam" id="PF17746">
    <property type="entry name" value="SfsA_N"/>
    <property type="match status" value="1"/>
</dbReference>
<reference evidence="4 5" key="1">
    <citation type="submission" date="2017-04" db="EMBL/GenBank/DDBJ databases">
        <authorList>
            <person name="Afonso C.L."/>
            <person name="Miller P.J."/>
            <person name="Scott M.A."/>
            <person name="Spackman E."/>
            <person name="Goraichik I."/>
            <person name="Dimitrov K.M."/>
            <person name="Suarez D.L."/>
            <person name="Swayne D.E."/>
        </authorList>
    </citation>
    <scope>NUCLEOTIDE SEQUENCE [LARGE SCALE GENOMIC DNA]</scope>
    <source>
        <strain evidence="4 5">DSM 3385</strain>
    </source>
</reference>